<organism evidence="2 3">
    <name type="scientific">Tanacetum coccineum</name>
    <dbReference type="NCBI Taxonomy" id="301880"/>
    <lineage>
        <taxon>Eukaryota</taxon>
        <taxon>Viridiplantae</taxon>
        <taxon>Streptophyta</taxon>
        <taxon>Embryophyta</taxon>
        <taxon>Tracheophyta</taxon>
        <taxon>Spermatophyta</taxon>
        <taxon>Magnoliopsida</taxon>
        <taxon>eudicotyledons</taxon>
        <taxon>Gunneridae</taxon>
        <taxon>Pentapetalae</taxon>
        <taxon>asterids</taxon>
        <taxon>campanulids</taxon>
        <taxon>Asterales</taxon>
        <taxon>Asteraceae</taxon>
        <taxon>Asteroideae</taxon>
        <taxon>Anthemideae</taxon>
        <taxon>Anthemidinae</taxon>
        <taxon>Tanacetum</taxon>
    </lineage>
</organism>
<gene>
    <name evidence="2" type="ORF">Tco_1041718</name>
</gene>
<dbReference type="Proteomes" id="UP001151760">
    <property type="component" value="Unassembled WGS sequence"/>
</dbReference>
<reference evidence="2" key="2">
    <citation type="submission" date="2022-01" db="EMBL/GenBank/DDBJ databases">
        <authorList>
            <person name="Yamashiro T."/>
            <person name="Shiraishi A."/>
            <person name="Satake H."/>
            <person name="Nakayama K."/>
        </authorList>
    </citation>
    <scope>NUCLEOTIDE SEQUENCE</scope>
</reference>
<comment type="caution">
    <text evidence="2">The sequence shown here is derived from an EMBL/GenBank/DDBJ whole genome shotgun (WGS) entry which is preliminary data.</text>
</comment>
<accession>A0ABQ5GJK7</accession>
<reference evidence="2" key="1">
    <citation type="journal article" date="2022" name="Int. J. Mol. Sci.">
        <title>Draft Genome of Tanacetum Coccineum: Genomic Comparison of Closely Related Tanacetum-Family Plants.</title>
        <authorList>
            <person name="Yamashiro T."/>
            <person name="Shiraishi A."/>
            <person name="Nakayama K."/>
            <person name="Satake H."/>
        </authorList>
    </citation>
    <scope>NUCLEOTIDE SEQUENCE</scope>
</reference>
<evidence type="ECO:0000313" key="2">
    <source>
        <dbReference type="EMBL" id="GJT74993.1"/>
    </source>
</evidence>
<evidence type="ECO:0000313" key="3">
    <source>
        <dbReference type="Proteomes" id="UP001151760"/>
    </source>
</evidence>
<proteinExistence type="predicted"/>
<keyword evidence="3" id="KW-1185">Reference proteome</keyword>
<protein>
    <submittedName>
        <fullName evidence="2">Uncharacterized protein</fullName>
    </submittedName>
</protein>
<feature type="region of interest" description="Disordered" evidence="1">
    <location>
        <begin position="38"/>
        <end position="60"/>
    </location>
</feature>
<evidence type="ECO:0000256" key="1">
    <source>
        <dbReference type="SAM" id="MobiDB-lite"/>
    </source>
</evidence>
<dbReference type="EMBL" id="BQNB010018489">
    <property type="protein sequence ID" value="GJT74993.1"/>
    <property type="molecule type" value="Genomic_DNA"/>
</dbReference>
<name>A0ABQ5GJK7_9ASTR</name>
<feature type="non-terminal residue" evidence="2">
    <location>
        <position position="60"/>
    </location>
</feature>
<sequence length="60" mass="6665">MIGNGRLLYDILGVNGNEVTTVEGGGEGENEVMRWWRDGDEDGGGVERRLTPEFWPKSGR</sequence>